<evidence type="ECO:0000256" key="1">
    <source>
        <dbReference type="ARBA" id="ARBA00022737"/>
    </source>
</evidence>
<dbReference type="GO" id="GO:0016301">
    <property type="term" value="F:kinase activity"/>
    <property type="evidence" value="ECO:0007669"/>
    <property type="project" value="UniProtKB-KW"/>
</dbReference>
<reference evidence="6 7" key="1">
    <citation type="journal article" date="2013" name="Chin. Sci. Bull.">
        <title>Genome survey uncovers the secrets of sex and lifestyle in caterpillar fungus.</title>
        <authorList>
            <person name="Hu X."/>
            <person name="Zhang Y."/>
            <person name="Xiao G."/>
            <person name="Zheng P."/>
            <person name="Xia Y."/>
            <person name="Zhang X."/>
            <person name="St Leger R.J."/>
            <person name="Liu X."/>
            <person name="Wang C."/>
        </authorList>
    </citation>
    <scope>NUCLEOTIDE SEQUENCE [LARGE SCALE GENOMIC DNA]</scope>
    <source>
        <strain evidence="7">Co18 / CGMCC 3.14243</strain>
        <tissue evidence="6">Fruit-body</tissue>
    </source>
</reference>
<feature type="repeat" description="ANK" evidence="3">
    <location>
        <begin position="1259"/>
        <end position="1287"/>
    </location>
</feature>
<evidence type="ECO:0000256" key="5">
    <source>
        <dbReference type="SAM" id="SignalP"/>
    </source>
</evidence>
<dbReference type="SUPFAM" id="SSF48403">
    <property type="entry name" value="Ankyrin repeat"/>
    <property type="match status" value="2"/>
</dbReference>
<evidence type="ECO:0000313" key="6">
    <source>
        <dbReference type="EMBL" id="EQL03178.1"/>
    </source>
</evidence>
<feature type="repeat" description="ANK" evidence="3">
    <location>
        <begin position="1226"/>
        <end position="1258"/>
    </location>
</feature>
<keyword evidence="2 3" id="KW-0040">ANK repeat</keyword>
<name>T5AMY5_OPHSC</name>
<keyword evidence="5" id="KW-0732">Signal</keyword>
<keyword evidence="4" id="KW-0472">Membrane</keyword>
<feature type="repeat" description="ANK" evidence="3">
    <location>
        <begin position="1193"/>
        <end position="1225"/>
    </location>
</feature>
<protein>
    <submittedName>
        <fullName evidence="6">Pfs, ankyrin repeats &amp; 6-phosphofructo-2-kinase</fullName>
    </submittedName>
</protein>
<dbReference type="Proteomes" id="UP000019374">
    <property type="component" value="Unassembled WGS sequence"/>
</dbReference>
<evidence type="ECO:0000256" key="3">
    <source>
        <dbReference type="PROSITE-ProRule" id="PRU00023"/>
    </source>
</evidence>
<sequence>MSILPSHIALYALALAPAFRPAAAAGDDLSDFSNNLAQDLGPLLALFGEPVTRQYLSESTTFLDYFIFAMCPLGIITAVTAVVRVCGHSSLRAFIGRSQEGNGVVEAELCTSTSRDVCELFNNGGITRVLGQPNVLELVCIFPGTSPINATDEEGPKLFLFQDYIGRTDEGLSEWKKLRRSLITSSDSGRDSSNLFAPKPNLSLNVGIKRQPSWVFILVALTGLVLQVGIIVLAGFGAWGLGWNLYNPANPSSKDYAPRMFISGTALLCIGMCSCAAIVGQATQEVTYKRRRTCSEQHSMLLWLQPGPQVVGDQSFDPFSHFENPSKPLDYWISSRKRKTGKTFELLTLVAMTFTIMGYVLQFIGLRGMKAWVSIAQLATTLFMSFLRGLLRMRRFGEGDNALAKMPDLVPGHELDWMAFEIARKGSPVKRSPPILGTYRRVFDFFTSRLGRFPRYTDDDFRLHRTPPSSRNAPCWHITGQHAAAQAHSVKRSDSSSRSDDEVSVVIETMERPLAGTWESRNAPNDHTSLLSMRARLAHLTGHFTFENMADSEFQDWRDSLVQVRARAKLLASAVEKAAKVMLQTWDRRKGKPPESILLKIKASNGIGESRSCEEVVHVAMKFVARSHWKVDSSQIEALLGLWIWSLLNDRRLTYADETENMRSSAEKRVESMQIISALDEDSERQTDAQDELNLWLGSDGPAVSQFVLRVDNDKSCGCADLWTSDPAERGVWQKLGGSLSNTHSVTRRFFGWNVVYESLGFSPFETLGQSRMVSRRNGPSGGGVRTKIHATPRIGSLLDVCATEVYSALVCSLMSLEGLDMTTIESTLLEHDGYIQLENRSITGLAKAFVDSGLGTRSDVLLSIVPALRNQVHPSSHAMLAGLVTGVDVYRRNGEWDRAQLLMRWAFRQNFTSRGDASNAFEVQGQPYASPLAYILQRTGELYRWSLAEGTNKERILFGIAGVEWMSQFLSKDPTGGSRFRDEGGARDARLDDKTQAADEVIERYKEVAERIEQGFASTEPQQTVAETHPLIQALEGRDRTGTLLHLCLVKVGAFGAKALQPAFPLAERNNWTEVADAILELKGSLDSQDDEGRTAASHCAETGLGCALERLIQRGAFLDQADRKGRTPLHWAAQAGHVSIVQMLMASGQVDSDRQDSQGTTPLWDALYQGHLSVVEELLAAGIDIESRQKDGQTPLTWAAQKGHLEMMKKLLDHGADVHQKGDRERTAIHWASAGGHTPCLQLLLEHGSSMYESDRNYYTPITLAAENGHEGCIDALILHGADINWGLDESSRRPLQVAAGRGHCHVLRKLIQSGADVNWHTTSGYGALIEASSHSRLDAVKVLLDNGARINDTDNGKRTSLHWAIEKSTWHSGVVELLLERGIEVNSTNSSGDTALHLAASLNYEDSVEALLKHDGIQVNKANDWGKTPLLQAAERCHKDVVQMLLDHEADVNVADHRGRTPLMYAAERTTDNDGAVAKLLLDNGADVNRVSSLGRTALTYAYKSYNDDIAQMLLDRGAKGMEPTVDHERTKGSE</sequence>
<dbReference type="InterPro" id="IPR002110">
    <property type="entry name" value="Ankyrin_rpt"/>
</dbReference>
<dbReference type="SMART" id="SM00248">
    <property type="entry name" value="ANK"/>
    <property type="match status" value="13"/>
</dbReference>
<dbReference type="PANTHER" id="PTHR24198">
    <property type="entry name" value="ANKYRIN REPEAT AND PROTEIN KINASE DOMAIN-CONTAINING PROTEIN"/>
    <property type="match status" value="1"/>
</dbReference>
<feature type="transmembrane region" description="Helical" evidence="4">
    <location>
        <begin position="65"/>
        <end position="87"/>
    </location>
</feature>
<keyword evidence="4" id="KW-1133">Transmembrane helix</keyword>
<dbReference type="Pfam" id="PF12796">
    <property type="entry name" value="Ank_2"/>
    <property type="match status" value="3"/>
</dbReference>
<keyword evidence="6" id="KW-0808">Transferase</keyword>
<dbReference type="PRINTS" id="PR01415">
    <property type="entry name" value="ANKYRIN"/>
</dbReference>
<feature type="repeat" description="ANK" evidence="3">
    <location>
        <begin position="1293"/>
        <end position="1325"/>
    </location>
</feature>
<evidence type="ECO:0000256" key="2">
    <source>
        <dbReference type="ARBA" id="ARBA00023043"/>
    </source>
</evidence>
<feature type="chain" id="PRO_5004606118" evidence="5">
    <location>
        <begin position="25"/>
        <end position="1538"/>
    </location>
</feature>
<dbReference type="OrthoDB" id="7464126at2759"/>
<dbReference type="Pfam" id="PF13637">
    <property type="entry name" value="Ank_4"/>
    <property type="match status" value="1"/>
</dbReference>
<feature type="transmembrane region" description="Helical" evidence="4">
    <location>
        <begin position="261"/>
        <end position="282"/>
    </location>
</feature>
<feature type="repeat" description="ANK" evidence="3">
    <location>
        <begin position="1160"/>
        <end position="1192"/>
    </location>
</feature>
<keyword evidence="4" id="KW-0812">Transmembrane</keyword>
<dbReference type="InterPro" id="IPR036770">
    <property type="entry name" value="Ankyrin_rpt-contain_sf"/>
</dbReference>
<gene>
    <name evidence="6" type="ORF">OCS_01101</name>
</gene>
<feature type="repeat" description="ANK" evidence="3">
    <location>
        <begin position="1326"/>
        <end position="1358"/>
    </location>
</feature>
<feature type="transmembrane region" description="Helical" evidence="4">
    <location>
        <begin position="214"/>
        <end position="241"/>
    </location>
</feature>
<keyword evidence="1" id="KW-0677">Repeat</keyword>
<proteinExistence type="predicted"/>
<feature type="repeat" description="ANK" evidence="3">
    <location>
        <begin position="1394"/>
        <end position="1427"/>
    </location>
</feature>
<dbReference type="EMBL" id="KE652228">
    <property type="protein sequence ID" value="EQL03178.1"/>
    <property type="molecule type" value="Genomic_DNA"/>
</dbReference>
<evidence type="ECO:0000313" key="7">
    <source>
        <dbReference type="Proteomes" id="UP000019374"/>
    </source>
</evidence>
<dbReference type="Gene3D" id="1.25.40.20">
    <property type="entry name" value="Ankyrin repeat-containing domain"/>
    <property type="match status" value="3"/>
</dbReference>
<dbReference type="PANTHER" id="PTHR24198:SF165">
    <property type="entry name" value="ANKYRIN REPEAT-CONTAINING PROTEIN-RELATED"/>
    <property type="match status" value="1"/>
</dbReference>
<dbReference type="eggNOG" id="KOG0504">
    <property type="taxonomic scope" value="Eukaryota"/>
</dbReference>
<organism evidence="6 7">
    <name type="scientific">Ophiocordyceps sinensis (strain Co18 / CGMCC 3.14243)</name>
    <name type="common">Yarsagumba caterpillar fungus</name>
    <name type="synonym">Hirsutella sinensis</name>
    <dbReference type="NCBI Taxonomy" id="911162"/>
    <lineage>
        <taxon>Eukaryota</taxon>
        <taxon>Fungi</taxon>
        <taxon>Dikarya</taxon>
        <taxon>Ascomycota</taxon>
        <taxon>Pezizomycotina</taxon>
        <taxon>Sordariomycetes</taxon>
        <taxon>Hypocreomycetidae</taxon>
        <taxon>Hypocreales</taxon>
        <taxon>Ophiocordycipitaceae</taxon>
        <taxon>Ophiocordyceps</taxon>
    </lineage>
</organism>
<dbReference type="PROSITE" id="PS50297">
    <property type="entry name" value="ANK_REP_REGION"/>
    <property type="match status" value="11"/>
</dbReference>
<evidence type="ECO:0000256" key="4">
    <source>
        <dbReference type="SAM" id="Phobius"/>
    </source>
</evidence>
<feature type="repeat" description="ANK" evidence="3">
    <location>
        <begin position="1428"/>
        <end position="1460"/>
    </location>
</feature>
<dbReference type="Pfam" id="PF00023">
    <property type="entry name" value="Ank"/>
    <property type="match status" value="1"/>
</dbReference>
<dbReference type="HOGENOM" id="CLU_001887_1_0_1"/>
<feature type="transmembrane region" description="Helical" evidence="4">
    <location>
        <begin position="346"/>
        <end position="365"/>
    </location>
</feature>
<keyword evidence="6" id="KW-0418">Kinase</keyword>
<accession>T5AMY5</accession>
<feature type="repeat" description="ANK" evidence="3">
    <location>
        <begin position="1359"/>
        <end position="1393"/>
    </location>
</feature>
<feature type="repeat" description="ANK" evidence="3">
    <location>
        <begin position="1461"/>
        <end position="1496"/>
    </location>
</feature>
<feature type="signal peptide" evidence="5">
    <location>
        <begin position="1"/>
        <end position="24"/>
    </location>
</feature>
<dbReference type="PROSITE" id="PS50088">
    <property type="entry name" value="ANK_REPEAT"/>
    <property type="match status" value="11"/>
</dbReference>
<feature type="repeat" description="ANK" evidence="3">
    <location>
        <begin position="1126"/>
        <end position="1150"/>
    </location>
</feature>